<evidence type="ECO:0000313" key="1">
    <source>
        <dbReference type="EMBL" id="PMP24469.1"/>
    </source>
</evidence>
<reference evidence="1" key="1">
    <citation type="submission" date="2016-07" db="EMBL/GenBank/DDBJ databases">
        <authorList>
            <person name="Kauffman K."/>
            <person name="Arevalo P."/>
            <person name="Polz M.F."/>
        </authorList>
    </citation>
    <scope>NUCLEOTIDE SEQUENCE</scope>
    <source>
        <strain evidence="1">10N.222.46.E12</strain>
    </source>
</reference>
<dbReference type="AlphaFoldDB" id="A0A7Z1S0M0"/>
<name>A0A7Z1S0M0_9VIBR</name>
<accession>A0A7Z1S0M0</accession>
<organism evidence="1">
    <name type="scientific">Vibrio cyclitrophicus</name>
    <dbReference type="NCBI Taxonomy" id="47951"/>
    <lineage>
        <taxon>Bacteria</taxon>
        <taxon>Pseudomonadati</taxon>
        <taxon>Pseudomonadota</taxon>
        <taxon>Gammaproteobacteria</taxon>
        <taxon>Vibrionales</taxon>
        <taxon>Vibrionaceae</taxon>
        <taxon>Vibrio</taxon>
    </lineage>
</organism>
<dbReference type="InterPro" id="IPR038231">
    <property type="entry name" value="MepB-like_sf"/>
</dbReference>
<dbReference type="Gene3D" id="3.40.1350.140">
    <property type="entry name" value="MepB-like"/>
    <property type="match status" value="1"/>
</dbReference>
<gene>
    <name evidence="1" type="ORF">BCS90_05120</name>
</gene>
<sequence length="178" mass="20800">MFIRHNFISKGCELTSPVVLDRYPQNSKYEALEFSIDGKKILYRKGNVTPDRPGNFLSIWKRPDENSTDPRRTMPYEEHDLDYLFVEVSDCDISKRGIYIFPLTVLVNKGVVTSNKAKGKMAFRVFPPWTSSRGELKSKVFSDSAKKTQRWQSNFFLWIEDNEIVDLDKFNNIFINLD</sequence>
<comment type="caution">
    <text evidence="1">The sequence shown here is derived from an EMBL/GenBank/DDBJ whole genome shotgun (WGS) entry which is preliminary data.</text>
</comment>
<dbReference type="InterPro" id="IPR011235">
    <property type="entry name" value="MepB-like"/>
</dbReference>
<evidence type="ECO:0008006" key="2">
    <source>
        <dbReference type="Google" id="ProtNLM"/>
    </source>
</evidence>
<dbReference type="Pfam" id="PF08877">
    <property type="entry name" value="MepB-like"/>
    <property type="match status" value="1"/>
</dbReference>
<proteinExistence type="predicted"/>
<dbReference type="EMBL" id="MDBS01000067">
    <property type="protein sequence ID" value="PMP24469.1"/>
    <property type="molecule type" value="Genomic_DNA"/>
</dbReference>
<reference evidence="1" key="2">
    <citation type="journal article" date="2018" name="Nature">
        <title>A major lineage of non-tailed dsDNA viruses as unrecognized killers of marine bacteria.</title>
        <authorList>
            <person name="Kauffman K.M."/>
            <person name="Hussain F.A."/>
            <person name="Yang J."/>
            <person name="Arevalo P."/>
            <person name="Brown J.M."/>
            <person name="Chang W.K."/>
            <person name="VanInsberghe D."/>
            <person name="Elsherbini J."/>
            <person name="Sharma R.S."/>
            <person name="Cutler M.B."/>
            <person name="Kelly L."/>
            <person name="Polz M.F."/>
        </authorList>
    </citation>
    <scope>NUCLEOTIDE SEQUENCE</scope>
    <source>
        <strain evidence="1">10N.222.46.E12</strain>
    </source>
</reference>
<protein>
    <recommendedName>
        <fullName evidence="2">MepB family protein</fullName>
    </recommendedName>
</protein>